<gene>
    <name evidence="1" type="ORF">FGO68_gene5140</name>
</gene>
<dbReference type="Proteomes" id="UP000785679">
    <property type="component" value="Unassembled WGS sequence"/>
</dbReference>
<name>A0A8J8P603_HALGN</name>
<keyword evidence="2" id="KW-1185">Reference proteome</keyword>
<protein>
    <submittedName>
        <fullName evidence="1">Uncharacterized protein</fullName>
    </submittedName>
</protein>
<dbReference type="AlphaFoldDB" id="A0A8J8P603"/>
<proteinExistence type="predicted"/>
<evidence type="ECO:0000313" key="2">
    <source>
        <dbReference type="Proteomes" id="UP000785679"/>
    </source>
</evidence>
<sequence length="268" mass="31126">MKYIVDIQNAGMFFITTNTIIVDIHFNITQACQKWVFAFYKLSPSIIDPYFLLNHFCFSFVLYLEMRVNIITGTQKESGRSTMVIRDCKQSPEQSVSKERACIPMITERKAVQNYWITNRRQKFHSNFNLRQSANHFSLQKRAGNAKSIWKTNILRTTGNINREVVPMFLRAFIDDIPHESKYQLIGSSLASSNFSKPLRIFSDYKISKQTKSSRIFMTFLVNPGILIAIMDKMSNSLMSLSFPHRYANRPGLENEFEMKGLQQNVND</sequence>
<accession>A0A8J8P603</accession>
<organism evidence="1 2">
    <name type="scientific">Halteria grandinella</name>
    <dbReference type="NCBI Taxonomy" id="5974"/>
    <lineage>
        <taxon>Eukaryota</taxon>
        <taxon>Sar</taxon>
        <taxon>Alveolata</taxon>
        <taxon>Ciliophora</taxon>
        <taxon>Intramacronucleata</taxon>
        <taxon>Spirotrichea</taxon>
        <taxon>Stichotrichia</taxon>
        <taxon>Sporadotrichida</taxon>
        <taxon>Halteriidae</taxon>
        <taxon>Halteria</taxon>
    </lineage>
</organism>
<evidence type="ECO:0000313" key="1">
    <source>
        <dbReference type="EMBL" id="TNV86715.1"/>
    </source>
</evidence>
<comment type="caution">
    <text evidence="1">The sequence shown here is derived from an EMBL/GenBank/DDBJ whole genome shotgun (WGS) entry which is preliminary data.</text>
</comment>
<reference evidence="1" key="1">
    <citation type="submission" date="2019-06" db="EMBL/GenBank/DDBJ databases">
        <authorList>
            <person name="Zheng W."/>
        </authorList>
    </citation>
    <scope>NUCLEOTIDE SEQUENCE</scope>
    <source>
        <strain evidence="1">QDHG01</strain>
    </source>
</reference>
<dbReference type="EMBL" id="RRYP01000878">
    <property type="protein sequence ID" value="TNV86715.1"/>
    <property type="molecule type" value="Genomic_DNA"/>
</dbReference>